<feature type="transmembrane region" description="Helical" evidence="1">
    <location>
        <begin position="53"/>
        <end position="77"/>
    </location>
</feature>
<dbReference type="Proteomes" id="UP000589520">
    <property type="component" value="Unassembled WGS sequence"/>
</dbReference>
<name>A0A7Y9PHL0_9BACT</name>
<evidence type="ECO:0000313" key="2">
    <source>
        <dbReference type="EMBL" id="NYF80045.1"/>
    </source>
</evidence>
<organism evidence="2 3">
    <name type="scientific">Granulicella arctica</name>
    <dbReference type="NCBI Taxonomy" id="940613"/>
    <lineage>
        <taxon>Bacteria</taxon>
        <taxon>Pseudomonadati</taxon>
        <taxon>Acidobacteriota</taxon>
        <taxon>Terriglobia</taxon>
        <taxon>Terriglobales</taxon>
        <taxon>Acidobacteriaceae</taxon>
        <taxon>Granulicella</taxon>
    </lineage>
</organism>
<keyword evidence="1" id="KW-0812">Transmembrane</keyword>
<gene>
    <name evidence="2" type="ORF">HDF17_002365</name>
</gene>
<keyword evidence="1" id="KW-0472">Membrane</keyword>
<dbReference type="AlphaFoldDB" id="A0A7Y9PHL0"/>
<keyword evidence="1" id="KW-1133">Transmembrane helix</keyword>
<dbReference type="EMBL" id="JACCCW010000002">
    <property type="protein sequence ID" value="NYF80045.1"/>
    <property type="molecule type" value="Genomic_DNA"/>
</dbReference>
<proteinExistence type="predicted"/>
<reference evidence="2 3" key="1">
    <citation type="submission" date="2020-07" db="EMBL/GenBank/DDBJ databases">
        <title>Genomic Encyclopedia of Type Strains, Phase IV (KMG-V): Genome sequencing to study the core and pangenomes of soil and plant-associated prokaryotes.</title>
        <authorList>
            <person name="Whitman W."/>
        </authorList>
    </citation>
    <scope>NUCLEOTIDE SEQUENCE [LARGE SCALE GENOMIC DNA]</scope>
    <source>
        <strain evidence="2 3">X4EP2</strain>
    </source>
</reference>
<keyword evidence="3" id="KW-1185">Reference proteome</keyword>
<dbReference type="RefSeq" id="WP_179491137.1">
    <property type="nucleotide sequence ID" value="NZ_JACCCW010000002.1"/>
</dbReference>
<evidence type="ECO:0000256" key="1">
    <source>
        <dbReference type="SAM" id="Phobius"/>
    </source>
</evidence>
<evidence type="ECO:0000313" key="3">
    <source>
        <dbReference type="Proteomes" id="UP000589520"/>
    </source>
</evidence>
<accession>A0A7Y9PHL0</accession>
<comment type="caution">
    <text evidence="2">The sequence shown here is derived from an EMBL/GenBank/DDBJ whole genome shotgun (WGS) entry which is preliminary data.</text>
</comment>
<protein>
    <submittedName>
        <fullName evidence="2">Uncharacterized protein</fullName>
    </submittedName>
</protein>
<feature type="transmembrane region" description="Helical" evidence="1">
    <location>
        <begin position="29"/>
        <end position="47"/>
    </location>
</feature>
<sequence>MEAELGKITAARMASVPVGRRRKEVTSEYSAAAFGSGFVTIAFLLIITLIAPILILVSLGAIHLSLAAMIATFLNRLPRIELLHRLRSEDIAIPAAIHDLHLVHGNFSTIHLPGPGRSFVCETPSAFLTPNNLSKALRCAPGSNPLLIQQPFVQETI</sequence>